<feature type="coiled-coil region" evidence="3">
    <location>
        <begin position="19"/>
        <end position="46"/>
    </location>
</feature>
<keyword evidence="5" id="KW-1133">Transmembrane helix</keyword>
<evidence type="ECO:0000313" key="7">
    <source>
        <dbReference type="EMBL" id="GGN87423.1"/>
    </source>
</evidence>
<gene>
    <name evidence="7" type="ORF">GCM10010968_21970</name>
</gene>
<keyword evidence="1" id="KW-0805">Transcription regulation</keyword>
<protein>
    <recommendedName>
        <fullName evidence="6">Anti-sigma K factor RskA C-terminal domain-containing protein</fullName>
    </recommendedName>
</protein>
<feature type="region of interest" description="Disordered" evidence="4">
    <location>
        <begin position="65"/>
        <end position="110"/>
    </location>
</feature>
<keyword evidence="5" id="KW-0812">Transmembrane</keyword>
<feature type="transmembrane region" description="Helical" evidence="5">
    <location>
        <begin position="117"/>
        <end position="144"/>
    </location>
</feature>
<evidence type="ECO:0000259" key="6">
    <source>
        <dbReference type="Pfam" id="PF10099"/>
    </source>
</evidence>
<evidence type="ECO:0000256" key="3">
    <source>
        <dbReference type="SAM" id="Coils"/>
    </source>
</evidence>
<dbReference type="Pfam" id="PF10099">
    <property type="entry name" value="RskA_C"/>
    <property type="match status" value="1"/>
</dbReference>
<comment type="caution">
    <text evidence="7">The sequence shown here is derived from an EMBL/GenBank/DDBJ whole genome shotgun (WGS) entry which is preliminary data.</text>
</comment>
<feature type="domain" description="Anti-sigma K factor RskA C-terminal" evidence="6">
    <location>
        <begin position="123"/>
        <end position="250"/>
    </location>
</feature>
<reference evidence="8" key="1">
    <citation type="journal article" date="2019" name="Int. J. Syst. Evol. Microbiol.">
        <title>The Global Catalogue of Microorganisms (GCM) 10K type strain sequencing project: providing services to taxonomists for standard genome sequencing and annotation.</title>
        <authorList>
            <consortium name="The Broad Institute Genomics Platform"/>
            <consortium name="The Broad Institute Genome Sequencing Center for Infectious Disease"/>
            <person name="Wu L."/>
            <person name="Ma J."/>
        </authorList>
    </citation>
    <scope>NUCLEOTIDE SEQUENCE [LARGE SCALE GENOMIC DNA]</scope>
    <source>
        <strain evidence="8">CGMCC 1.6960</strain>
    </source>
</reference>
<dbReference type="InterPro" id="IPR018764">
    <property type="entry name" value="RskA_C"/>
</dbReference>
<proteinExistence type="predicted"/>
<evidence type="ECO:0000256" key="4">
    <source>
        <dbReference type="SAM" id="MobiDB-lite"/>
    </source>
</evidence>
<evidence type="ECO:0000256" key="1">
    <source>
        <dbReference type="ARBA" id="ARBA00023015"/>
    </source>
</evidence>
<feature type="compositionally biased region" description="Basic and acidic residues" evidence="4">
    <location>
        <begin position="72"/>
        <end position="100"/>
    </location>
</feature>
<accession>A0ABQ2KMD9</accession>
<dbReference type="InterPro" id="IPR041916">
    <property type="entry name" value="Anti_sigma_zinc_sf"/>
</dbReference>
<keyword evidence="3" id="KW-0175">Coiled coil</keyword>
<organism evidence="7 8">
    <name type="scientific">Agrococcus terreus</name>
    <dbReference type="NCBI Taxonomy" id="574649"/>
    <lineage>
        <taxon>Bacteria</taxon>
        <taxon>Bacillati</taxon>
        <taxon>Actinomycetota</taxon>
        <taxon>Actinomycetes</taxon>
        <taxon>Micrococcales</taxon>
        <taxon>Microbacteriaceae</taxon>
        <taxon>Agrococcus</taxon>
    </lineage>
</organism>
<dbReference type="Gene3D" id="1.10.10.1320">
    <property type="entry name" value="Anti-sigma factor, zinc-finger domain"/>
    <property type="match status" value="1"/>
</dbReference>
<evidence type="ECO:0000256" key="5">
    <source>
        <dbReference type="SAM" id="Phobius"/>
    </source>
</evidence>
<dbReference type="RefSeq" id="WP_188718353.1">
    <property type="nucleotide sequence ID" value="NZ_BAABBD010000003.1"/>
</dbReference>
<feature type="compositionally biased region" description="Basic residues" evidence="4">
    <location>
        <begin position="101"/>
        <end position="110"/>
    </location>
</feature>
<dbReference type="EMBL" id="BMLM01000002">
    <property type="protein sequence ID" value="GGN87423.1"/>
    <property type="molecule type" value="Genomic_DNA"/>
</dbReference>
<keyword evidence="5" id="KW-0472">Membrane</keyword>
<sequence>MQHISPERLAELALEREGRDEHLEACSACREELASLRAEVARLRADAVAPEPLPAGLWDRIAAEVADDEQRDDPRRAPAAEPVDERVHDRPAVADRDRAHVPHRGRRRSRAGGVRRFTAGALVLACAATAIVVGGIAAGIAALAPGSDRGTILAAASLDALTGDVQPAAAEVVERDGRRVLVLDTRALPEADGYLDVWLIDRDVSAMINVGILDADTQEYVLPDGIDLDRFPVVDVSVEPFDGDPTHSGESIWRGVLGS</sequence>
<keyword evidence="8" id="KW-1185">Reference proteome</keyword>
<keyword evidence="2" id="KW-0804">Transcription</keyword>
<dbReference type="Proteomes" id="UP000626982">
    <property type="component" value="Unassembled WGS sequence"/>
</dbReference>
<evidence type="ECO:0000256" key="2">
    <source>
        <dbReference type="ARBA" id="ARBA00023163"/>
    </source>
</evidence>
<name>A0ABQ2KMD9_9MICO</name>
<evidence type="ECO:0000313" key="8">
    <source>
        <dbReference type="Proteomes" id="UP000626982"/>
    </source>
</evidence>